<comment type="caution">
    <text evidence="3">The sequence shown here is derived from an EMBL/GenBank/DDBJ whole genome shotgun (WGS) entry which is preliminary data.</text>
</comment>
<reference evidence="3 4" key="1">
    <citation type="submission" date="2021-11" db="EMBL/GenBank/DDBJ databases">
        <title>Draft genome sequence of Paenibacillus profundus YoMME, a new Gram-positive bacteria with exoelectrogenic properties.</title>
        <authorList>
            <person name="Hubenova Y."/>
            <person name="Hubenova E."/>
            <person name="Manasiev Y."/>
            <person name="Peykov S."/>
            <person name="Mitov M."/>
        </authorList>
    </citation>
    <scope>NUCLEOTIDE SEQUENCE [LARGE SCALE GENOMIC DNA]</scope>
    <source>
        <strain evidence="3 4">YoMME</strain>
    </source>
</reference>
<dbReference type="PANTHER" id="PTHR34351">
    <property type="entry name" value="SLR1927 PROTEIN-RELATED"/>
    <property type="match status" value="1"/>
</dbReference>
<feature type="region of interest" description="Disordered" evidence="1">
    <location>
        <begin position="432"/>
        <end position="456"/>
    </location>
</feature>
<dbReference type="Proteomes" id="UP001199916">
    <property type="component" value="Unassembled WGS sequence"/>
</dbReference>
<evidence type="ECO:0000313" key="3">
    <source>
        <dbReference type="EMBL" id="MCE5170890.1"/>
    </source>
</evidence>
<sequence>MKLLLRYAFTALGCGLLAFLGLYRESAAECFLAILLALMLMHGLWLYRTGTKLRSVQIVHKPSGEWSSGLEAMRFKVTLASRRRMPALWLMATDVWTRTGGDGGAWICRRLLFPRGRRAITYMSSFEGAPRGVYQLARTELTIGDWFGWFGRTVSLAAEEADAPICVIPPPAVVSEPFDRTVQAGAAPWDMEPDANDGSEVDDDASRVMRHSASGMSGVELQPYRTGASQRAIDWRTYAKRRVLAVRPLESGKAAACLDLVVDDTEWRTASGDSDKSAPRHTNRDGSGAISRHAAEMEAVLSVAAMALREATEKDISVRLIWLSDGAAIEGTWNAVIALAAERLGERGELPWKHDQGPSQPDSTTSGKLTVVSLSRDGAAVKRVLAYAGAKDIERWLVAEQHLEAVQAFQSAQANSAANFNDRPYRAKFAFTGPGRAGRKRGENDAHAEHPATFEG</sequence>
<dbReference type="EMBL" id="JAJNBZ010000013">
    <property type="protein sequence ID" value="MCE5170890.1"/>
    <property type="molecule type" value="Genomic_DNA"/>
</dbReference>
<feature type="compositionally biased region" description="Basic and acidic residues" evidence="1">
    <location>
        <begin position="440"/>
        <end position="456"/>
    </location>
</feature>
<keyword evidence="2" id="KW-1133">Transmembrane helix</keyword>
<name>A0ABS8YJZ1_9BACL</name>
<keyword evidence="2" id="KW-0472">Membrane</keyword>
<evidence type="ECO:0000256" key="1">
    <source>
        <dbReference type="SAM" id="MobiDB-lite"/>
    </source>
</evidence>
<dbReference type="PANTHER" id="PTHR34351:SF2">
    <property type="entry name" value="DUF58 DOMAIN-CONTAINING PROTEIN"/>
    <property type="match status" value="1"/>
</dbReference>
<feature type="transmembrane region" description="Helical" evidence="2">
    <location>
        <begin position="6"/>
        <end position="23"/>
    </location>
</feature>
<protein>
    <submittedName>
        <fullName evidence="3">DUF58 domain-containing protein</fullName>
    </submittedName>
</protein>
<organism evidence="3 4">
    <name type="scientific">Paenibacillus profundus</name>
    <dbReference type="NCBI Taxonomy" id="1173085"/>
    <lineage>
        <taxon>Bacteria</taxon>
        <taxon>Bacillati</taxon>
        <taxon>Bacillota</taxon>
        <taxon>Bacilli</taxon>
        <taxon>Bacillales</taxon>
        <taxon>Paenibacillaceae</taxon>
        <taxon>Paenibacillus</taxon>
    </lineage>
</organism>
<feature type="transmembrane region" description="Helical" evidence="2">
    <location>
        <begin position="30"/>
        <end position="47"/>
    </location>
</feature>
<evidence type="ECO:0000313" key="4">
    <source>
        <dbReference type="Proteomes" id="UP001199916"/>
    </source>
</evidence>
<proteinExistence type="predicted"/>
<accession>A0ABS8YJZ1</accession>
<feature type="region of interest" description="Disordered" evidence="1">
    <location>
        <begin position="269"/>
        <end position="289"/>
    </location>
</feature>
<keyword evidence="2" id="KW-0812">Transmembrane</keyword>
<feature type="compositionally biased region" description="Basic and acidic residues" evidence="1">
    <location>
        <begin position="273"/>
        <end position="284"/>
    </location>
</feature>
<gene>
    <name evidence="3" type="ORF">LQV63_16420</name>
</gene>
<evidence type="ECO:0000256" key="2">
    <source>
        <dbReference type="SAM" id="Phobius"/>
    </source>
</evidence>
<keyword evidence="4" id="KW-1185">Reference proteome</keyword>
<dbReference type="RefSeq" id="WP_233697517.1">
    <property type="nucleotide sequence ID" value="NZ_JAJNBZ010000013.1"/>
</dbReference>